<organism evidence="1 2">
    <name type="scientific">Azospirillum aestuarii</name>
    <dbReference type="NCBI Taxonomy" id="2802052"/>
    <lineage>
        <taxon>Bacteria</taxon>
        <taxon>Pseudomonadati</taxon>
        <taxon>Pseudomonadota</taxon>
        <taxon>Alphaproteobacteria</taxon>
        <taxon>Rhodospirillales</taxon>
        <taxon>Azospirillaceae</taxon>
        <taxon>Azospirillum</taxon>
    </lineage>
</organism>
<dbReference type="Proteomes" id="UP000654452">
    <property type="component" value="Unassembled WGS sequence"/>
</dbReference>
<reference evidence="1 2" key="1">
    <citation type="submission" date="2021-01" db="EMBL/GenBank/DDBJ databases">
        <title>Azospirillum sp. YIM DDC1 draft genome.</title>
        <authorList>
            <person name="Wang Y.-X."/>
        </authorList>
    </citation>
    <scope>NUCLEOTIDE SEQUENCE [LARGE SCALE GENOMIC DNA]</scope>
    <source>
        <strain evidence="1 2">YIM DDC1</strain>
    </source>
</reference>
<dbReference type="RefSeq" id="WP_200483945.1">
    <property type="nucleotide sequence ID" value="NZ_JAEPIV010000001.1"/>
</dbReference>
<dbReference type="EMBL" id="JAEPIV010000001">
    <property type="protein sequence ID" value="MBK4717582.1"/>
    <property type="molecule type" value="Genomic_DNA"/>
</dbReference>
<protein>
    <submittedName>
        <fullName evidence="1">Uncharacterized protein</fullName>
    </submittedName>
</protein>
<accession>A0ABS1HRZ9</accession>
<sequence>MSQDTEAIRDISADVLRRYLAMHGWTARSFTERKLVLFTLPAEGGDDEIEIVVPTAMDRERALPSIRAALETLSQLEERPLVDLAMDIRSIAFDIIRSRVPDEYVRQDTIELKLAAEFIESMRALLGSTATTELAPGKYFGRTRKEASDYASRCRFGHTFRGSFGFVVESPVGLNDEPTMAGVPQEVPFARRVVQRLARGLGAVQRAAKQDDPSPITQEYQAGLSANMCDDLVDLVERTGLAKLRIGIDLSPEWQAPDGLQDRSEFSIEIRHVDLLRAAARTLRADEVKRPAHVVGRIRTLETEGNPADLLQDNSDREIIVNWDSQDHGLIRVRIYLAPEDYLSAVEAHKAGRFISVRGILEHRGRTWTLAAPMDFSVLPGE</sequence>
<gene>
    <name evidence="1" type="ORF">JJL56_01735</name>
</gene>
<comment type="caution">
    <text evidence="1">The sequence shown here is derived from an EMBL/GenBank/DDBJ whole genome shotgun (WGS) entry which is preliminary data.</text>
</comment>
<name>A0ABS1HRZ9_9PROT</name>
<proteinExistence type="predicted"/>
<evidence type="ECO:0000313" key="2">
    <source>
        <dbReference type="Proteomes" id="UP000654452"/>
    </source>
</evidence>
<keyword evidence="2" id="KW-1185">Reference proteome</keyword>
<evidence type="ECO:0000313" key="1">
    <source>
        <dbReference type="EMBL" id="MBK4717582.1"/>
    </source>
</evidence>